<proteinExistence type="predicted"/>
<reference evidence="2 3" key="1">
    <citation type="submission" date="2014-04" db="EMBL/GenBank/DDBJ databases">
        <authorList>
            <consortium name="DOE Joint Genome Institute"/>
            <person name="Kuo A."/>
            <person name="Ruytinx J."/>
            <person name="Rineau F."/>
            <person name="Colpaert J."/>
            <person name="Kohler A."/>
            <person name="Nagy L.G."/>
            <person name="Floudas D."/>
            <person name="Copeland A."/>
            <person name="Barry K.W."/>
            <person name="Cichocki N."/>
            <person name="Veneault-Fourrey C."/>
            <person name="LaButti K."/>
            <person name="Lindquist E.A."/>
            <person name="Lipzen A."/>
            <person name="Lundell T."/>
            <person name="Morin E."/>
            <person name="Murat C."/>
            <person name="Sun H."/>
            <person name="Tunlid A."/>
            <person name="Henrissat B."/>
            <person name="Grigoriev I.V."/>
            <person name="Hibbett D.S."/>
            <person name="Martin F."/>
            <person name="Nordberg H.P."/>
            <person name="Cantor M.N."/>
            <person name="Hua S.X."/>
        </authorList>
    </citation>
    <scope>NUCLEOTIDE SEQUENCE [LARGE SCALE GENOMIC DNA]</scope>
    <source>
        <strain evidence="2 3">UH-Slu-Lm8-n1</strain>
    </source>
</reference>
<organism evidence="2 3">
    <name type="scientific">Suillus luteus UH-Slu-Lm8-n1</name>
    <dbReference type="NCBI Taxonomy" id="930992"/>
    <lineage>
        <taxon>Eukaryota</taxon>
        <taxon>Fungi</taxon>
        <taxon>Dikarya</taxon>
        <taxon>Basidiomycota</taxon>
        <taxon>Agaricomycotina</taxon>
        <taxon>Agaricomycetes</taxon>
        <taxon>Agaricomycetidae</taxon>
        <taxon>Boletales</taxon>
        <taxon>Suillineae</taxon>
        <taxon>Suillaceae</taxon>
        <taxon>Suillus</taxon>
    </lineage>
</organism>
<dbReference type="OrthoDB" id="2686119at2759"/>
<evidence type="ECO:0000313" key="3">
    <source>
        <dbReference type="Proteomes" id="UP000054485"/>
    </source>
</evidence>
<name>A0A0D0ATD6_9AGAM</name>
<feature type="compositionally biased region" description="Polar residues" evidence="1">
    <location>
        <begin position="40"/>
        <end position="63"/>
    </location>
</feature>
<reference evidence="3" key="2">
    <citation type="submission" date="2015-01" db="EMBL/GenBank/DDBJ databases">
        <title>Evolutionary Origins and Diversification of the Mycorrhizal Mutualists.</title>
        <authorList>
            <consortium name="DOE Joint Genome Institute"/>
            <consortium name="Mycorrhizal Genomics Consortium"/>
            <person name="Kohler A."/>
            <person name="Kuo A."/>
            <person name="Nagy L.G."/>
            <person name="Floudas D."/>
            <person name="Copeland A."/>
            <person name="Barry K.W."/>
            <person name="Cichocki N."/>
            <person name="Veneault-Fourrey C."/>
            <person name="LaButti K."/>
            <person name="Lindquist E.A."/>
            <person name="Lipzen A."/>
            <person name="Lundell T."/>
            <person name="Morin E."/>
            <person name="Murat C."/>
            <person name="Riley R."/>
            <person name="Ohm R."/>
            <person name="Sun H."/>
            <person name="Tunlid A."/>
            <person name="Henrissat B."/>
            <person name="Grigoriev I.V."/>
            <person name="Hibbett D.S."/>
            <person name="Martin F."/>
        </authorList>
    </citation>
    <scope>NUCLEOTIDE SEQUENCE [LARGE SCALE GENOMIC DNA]</scope>
    <source>
        <strain evidence="3">UH-Slu-Lm8-n1</strain>
    </source>
</reference>
<evidence type="ECO:0000256" key="1">
    <source>
        <dbReference type="SAM" id="MobiDB-lite"/>
    </source>
</evidence>
<dbReference type="AlphaFoldDB" id="A0A0D0ATD6"/>
<gene>
    <name evidence="2" type="ORF">CY34DRAFT_806299</name>
</gene>
<dbReference type="EMBL" id="KN835274">
    <property type="protein sequence ID" value="KIK41264.1"/>
    <property type="molecule type" value="Genomic_DNA"/>
</dbReference>
<dbReference type="HOGENOM" id="CLU_2321911_0_0_1"/>
<feature type="region of interest" description="Disordered" evidence="1">
    <location>
        <begin position="40"/>
        <end position="67"/>
    </location>
</feature>
<keyword evidence="3" id="KW-1185">Reference proteome</keyword>
<dbReference type="InParanoid" id="A0A0D0ATD6"/>
<dbReference type="Proteomes" id="UP000054485">
    <property type="component" value="Unassembled WGS sequence"/>
</dbReference>
<protein>
    <submittedName>
        <fullName evidence="2">Uncharacterized protein</fullName>
    </submittedName>
</protein>
<accession>A0A0D0ATD6</accession>
<sequence length="99" mass="11469">MHNRKLQQRFRARGHHKFQKVKLYWPTTTENNTEIHQTDAQLAGSGSLNCKQSSKGQNQTSSKPHVIKRKGHVLCRTRERCCHRVDLKDVACVNMRDSS</sequence>
<evidence type="ECO:0000313" key="2">
    <source>
        <dbReference type="EMBL" id="KIK41264.1"/>
    </source>
</evidence>